<dbReference type="PANTHER" id="PTHR16515">
    <property type="entry name" value="PR DOMAIN ZINC FINGER PROTEIN"/>
    <property type="match status" value="1"/>
</dbReference>
<evidence type="ECO:0000313" key="11">
    <source>
        <dbReference type="EMBL" id="KOB71705.1"/>
    </source>
</evidence>
<feature type="binding site" evidence="8">
    <location>
        <position position="58"/>
    </location>
    <ligand>
        <name>Zn(2+)</name>
        <dbReference type="ChEBI" id="CHEBI:29105"/>
    </ligand>
</feature>
<evidence type="ECO:0000256" key="4">
    <source>
        <dbReference type="ARBA" id="ARBA00022771"/>
    </source>
</evidence>
<evidence type="ECO:0000259" key="9">
    <source>
        <dbReference type="PROSITE" id="PS50157"/>
    </source>
</evidence>
<feature type="domain" description="ZAD" evidence="10">
    <location>
        <begin position="10"/>
        <end position="85"/>
    </location>
</feature>
<dbReference type="GO" id="GO:0010468">
    <property type="term" value="P:regulation of gene expression"/>
    <property type="evidence" value="ECO:0007669"/>
    <property type="project" value="TreeGrafter"/>
</dbReference>
<evidence type="ECO:0000256" key="1">
    <source>
        <dbReference type="ARBA" id="ARBA00004123"/>
    </source>
</evidence>
<accession>A0A0L7L8N1</accession>
<keyword evidence="5 8" id="KW-0862">Zinc</keyword>
<dbReference type="Gene3D" id="3.30.160.60">
    <property type="entry name" value="Classic Zinc Finger"/>
    <property type="match status" value="3"/>
</dbReference>
<dbReference type="SUPFAM" id="SSF57667">
    <property type="entry name" value="beta-beta-alpha zinc fingers"/>
    <property type="match status" value="2"/>
</dbReference>
<dbReference type="FunFam" id="3.30.160.60:FF:000100">
    <property type="entry name" value="Zinc finger 45-like"/>
    <property type="match status" value="1"/>
</dbReference>
<feature type="domain" description="C2H2-type" evidence="9">
    <location>
        <begin position="233"/>
        <end position="260"/>
    </location>
</feature>
<keyword evidence="2 8" id="KW-0479">Metal-binding</keyword>
<feature type="binding site" evidence="8">
    <location>
        <position position="15"/>
    </location>
    <ligand>
        <name>Zn(2+)</name>
        <dbReference type="ChEBI" id="CHEBI:29105"/>
    </ligand>
</feature>
<comment type="caution">
    <text evidence="11">The sequence shown here is derived from an EMBL/GenBank/DDBJ whole genome shotgun (WGS) entry which is preliminary data.</text>
</comment>
<dbReference type="Pfam" id="PF00096">
    <property type="entry name" value="zf-C2H2"/>
    <property type="match status" value="2"/>
</dbReference>
<keyword evidence="12" id="KW-1185">Reference proteome</keyword>
<reference evidence="11 12" key="1">
    <citation type="journal article" date="2015" name="Genome Biol. Evol.">
        <title>The genome of winter moth (Operophtera brumata) provides a genomic perspective on sexual dimorphism and phenology.</title>
        <authorList>
            <person name="Derks M.F."/>
            <person name="Smit S."/>
            <person name="Salis L."/>
            <person name="Schijlen E."/>
            <person name="Bossers A."/>
            <person name="Mateman C."/>
            <person name="Pijl A.S."/>
            <person name="de Ridder D."/>
            <person name="Groenen M.A."/>
            <person name="Visser M.E."/>
            <person name="Megens H.J."/>
        </authorList>
    </citation>
    <scope>NUCLEOTIDE SEQUENCE [LARGE SCALE GENOMIC DNA]</scope>
    <source>
        <strain evidence="11">WM2013NL</strain>
        <tissue evidence="11">Head and thorax</tissue>
    </source>
</reference>
<dbReference type="AlphaFoldDB" id="A0A0L7L8N1"/>
<dbReference type="InterPro" id="IPR012934">
    <property type="entry name" value="Znf_AD"/>
</dbReference>
<dbReference type="SMART" id="SM00355">
    <property type="entry name" value="ZnF_C2H2"/>
    <property type="match status" value="4"/>
</dbReference>
<feature type="domain" description="C2H2-type" evidence="9">
    <location>
        <begin position="192"/>
        <end position="212"/>
    </location>
</feature>
<keyword evidence="6" id="KW-0539">Nucleus</keyword>
<dbReference type="SMART" id="SM00868">
    <property type="entry name" value="zf-AD"/>
    <property type="match status" value="1"/>
</dbReference>
<dbReference type="InterPro" id="IPR013087">
    <property type="entry name" value="Znf_C2H2_type"/>
</dbReference>
<comment type="subcellular location">
    <subcellularLocation>
        <location evidence="1">Nucleus</location>
    </subcellularLocation>
</comment>
<dbReference type="EMBL" id="JTDY01002300">
    <property type="protein sequence ID" value="KOB71705.1"/>
    <property type="molecule type" value="Genomic_DNA"/>
</dbReference>
<evidence type="ECO:0000256" key="2">
    <source>
        <dbReference type="ARBA" id="ARBA00022723"/>
    </source>
</evidence>
<dbReference type="PROSITE" id="PS51915">
    <property type="entry name" value="ZAD"/>
    <property type="match status" value="1"/>
</dbReference>
<dbReference type="PROSITE" id="PS50157">
    <property type="entry name" value="ZINC_FINGER_C2H2_2"/>
    <property type="match status" value="3"/>
</dbReference>
<dbReference type="Proteomes" id="UP000037510">
    <property type="component" value="Unassembled WGS sequence"/>
</dbReference>
<feature type="binding site" evidence="8">
    <location>
        <position position="61"/>
    </location>
    <ligand>
        <name>Zn(2+)</name>
        <dbReference type="ChEBI" id="CHEBI:29105"/>
    </ligand>
</feature>
<protein>
    <submittedName>
        <fullName evidence="11">Putative zinc finger protein</fullName>
    </submittedName>
</protein>
<dbReference type="Pfam" id="PF13912">
    <property type="entry name" value="zf-C2H2_6"/>
    <property type="match status" value="1"/>
</dbReference>
<keyword evidence="4 7" id="KW-0863">Zinc-finger</keyword>
<keyword evidence="3" id="KW-0677">Repeat</keyword>
<proteinExistence type="predicted"/>
<dbReference type="Pfam" id="PF07776">
    <property type="entry name" value="zf-AD"/>
    <property type="match status" value="1"/>
</dbReference>
<dbReference type="PROSITE" id="PS00028">
    <property type="entry name" value="ZINC_FINGER_C2H2_1"/>
    <property type="match status" value="2"/>
</dbReference>
<evidence type="ECO:0000256" key="6">
    <source>
        <dbReference type="ARBA" id="ARBA00023242"/>
    </source>
</evidence>
<dbReference type="Gene3D" id="3.40.1800.20">
    <property type="match status" value="1"/>
</dbReference>
<evidence type="ECO:0000313" key="12">
    <source>
        <dbReference type="Proteomes" id="UP000037510"/>
    </source>
</evidence>
<evidence type="ECO:0000256" key="8">
    <source>
        <dbReference type="PROSITE-ProRule" id="PRU01263"/>
    </source>
</evidence>
<dbReference type="SUPFAM" id="SSF57716">
    <property type="entry name" value="Glucocorticoid receptor-like (DNA-binding domain)"/>
    <property type="match status" value="1"/>
</dbReference>
<dbReference type="InterPro" id="IPR050331">
    <property type="entry name" value="Zinc_finger"/>
</dbReference>
<feature type="binding site" evidence="8">
    <location>
        <position position="12"/>
    </location>
    <ligand>
        <name>Zn(2+)</name>
        <dbReference type="ChEBI" id="CHEBI:29105"/>
    </ligand>
</feature>
<dbReference type="GO" id="GO:0005634">
    <property type="term" value="C:nucleus"/>
    <property type="evidence" value="ECO:0007669"/>
    <property type="project" value="UniProtKB-SubCell"/>
</dbReference>
<evidence type="ECO:0000259" key="10">
    <source>
        <dbReference type="PROSITE" id="PS51915"/>
    </source>
</evidence>
<gene>
    <name evidence="11" type="ORF">OBRU01_10991</name>
</gene>
<organism evidence="11 12">
    <name type="scientific">Operophtera brumata</name>
    <name type="common">Winter moth</name>
    <name type="synonym">Phalaena brumata</name>
    <dbReference type="NCBI Taxonomy" id="104452"/>
    <lineage>
        <taxon>Eukaryota</taxon>
        <taxon>Metazoa</taxon>
        <taxon>Ecdysozoa</taxon>
        <taxon>Arthropoda</taxon>
        <taxon>Hexapoda</taxon>
        <taxon>Insecta</taxon>
        <taxon>Pterygota</taxon>
        <taxon>Neoptera</taxon>
        <taxon>Endopterygota</taxon>
        <taxon>Lepidoptera</taxon>
        <taxon>Glossata</taxon>
        <taxon>Ditrysia</taxon>
        <taxon>Geometroidea</taxon>
        <taxon>Geometridae</taxon>
        <taxon>Larentiinae</taxon>
        <taxon>Operophtera</taxon>
    </lineage>
</organism>
<feature type="domain" description="C2H2-type" evidence="9">
    <location>
        <begin position="164"/>
        <end position="191"/>
    </location>
</feature>
<evidence type="ECO:0000256" key="3">
    <source>
        <dbReference type="ARBA" id="ARBA00022737"/>
    </source>
</evidence>
<evidence type="ECO:0000256" key="5">
    <source>
        <dbReference type="ARBA" id="ARBA00022833"/>
    </source>
</evidence>
<dbReference type="PANTHER" id="PTHR16515:SF66">
    <property type="entry name" value="C2H2-TYPE DOMAIN-CONTAINING PROTEIN"/>
    <property type="match status" value="1"/>
</dbReference>
<dbReference type="GO" id="GO:0008270">
    <property type="term" value="F:zinc ion binding"/>
    <property type="evidence" value="ECO:0007669"/>
    <property type="project" value="UniProtKB-UniRule"/>
</dbReference>
<dbReference type="STRING" id="104452.A0A0L7L8N1"/>
<sequence>MTGTVKIFERCCRLCAEEQEVTLMLLSTEAADMLLLEKLRKYLLIEIDENDKFPKNICIRCCSKLQTLCEFIELVRKAQDSLRALSSTIEQLNSPTSTINAIKEETTEFTEVCIDPMDVLNMSGEICTEPFTYPYADEVVTLKLLPKDNNDEIETEENIWKKRFECEVCDKSFRVEQSLKNHSWIHIREEDYSCFTCQRSFKFQSDLDKHIKFKKKLTYDAHMQIHKPTTKAYTCKICGRSYANWAGLKMHKVTHSSEKPFHCSMCDKKFKRNQELKARNHTNANFARNALPVLEICMHIGIAYIHTGPELRKTWKHL</sequence>
<name>A0A0L7L8N1_OPEBR</name>
<dbReference type="InterPro" id="IPR036236">
    <property type="entry name" value="Znf_C2H2_sf"/>
</dbReference>
<evidence type="ECO:0000256" key="7">
    <source>
        <dbReference type="PROSITE-ProRule" id="PRU00042"/>
    </source>
</evidence>